<keyword evidence="1" id="KW-0732">Signal</keyword>
<dbReference type="AlphaFoldDB" id="A0A254TI65"/>
<feature type="signal peptide" evidence="1">
    <location>
        <begin position="1"/>
        <end position="22"/>
    </location>
</feature>
<dbReference type="Proteomes" id="UP000197535">
    <property type="component" value="Unassembled WGS sequence"/>
</dbReference>
<feature type="chain" id="PRO_5013350080" description="DUF4198 domain-containing protein" evidence="1">
    <location>
        <begin position="23"/>
        <end position="264"/>
    </location>
</feature>
<gene>
    <name evidence="2" type="ORF">AYR66_22780</name>
</gene>
<evidence type="ECO:0000256" key="1">
    <source>
        <dbReference type="SAM" id="SignalP"/>
    </source>
</evidence>
<sequence length="264" mass="29040">MKARTRLAFAASAFLFPVFAVAHEFWLRPEPFTLPPGGTSVVSMFVGEYFEGERIGVTPGHAASMRVLASGGEATMQLEPPSLKMRFTHAGTHVIAFDSAPSTITLSADKFHAYLHDEGLDAVIRQRERDGTAQEPGRERYRRHVKSLLKVGRSDGAYAQRTGQRLEILPLEDPLSASPGSTVGFRLLFDGQPLPDTLVKAWHRKGGQTLVIRARSDAGGYVRFTLPHAGPWMISTVHMVPAAGTPDADWDSFWGNLTFELARR</sequence>
<evidence type="ECO:0008006" key="4">
    <source>
        <dbReference type="Google" id="ProtNLM"/>
    </source>
</evidence>
<protein>
    <recommendedName>
        <fullName evidence="4">DUF4198 domain-containing protein</fullName>
    </recommendedName>
</protein>
<dbReference type="InterPro" id="IPR019613">
    <property type="entry name" value="DUF4198"/>
</dbReference>
<evidence type="ECO:0000313" key="3">
    <source>
        <dbReference type="Proteomes" id="UP000197535"/>
    </source>
</evidence>
<keyword evidence="3" id="KW-1185">Reference proteome</keyword>
<dbReference type="Pfam" id="PF10670">
    <property type="entry name" value="DUF4198"/>
    <property type="match status" value="1"/>
</dbReference>
<name>A0A254TI65_9BURK</name>
<organism evidence="2 3">
    <name type="scientific">Noviherbaspirillum denitrificans</name>
    <dbReference type="NCBI Taxonomy" id="1968433"/>
    <lineage>
        <taxon>Bacteria</taxon>
        <taxon>Pseudomonadati</taxon>
        <taxon>Pseudomonadota</taxon>
        <taxon>Betaproteobacteria</taxon>
        <taxon>Burkholderiales</taxon>
        <taxon>Oxalobacteraceae</taxon>
        <taxon>Noviherbaspirillum</taxon>
    </lineage>
</organism>
<proteinExistence type="predicted"/>
<comment type="caution">
    <text evidence="2">The sequence shown here is derived from an EMBL/GenBank/DDBJ whole genome shotgun (WGS) entry which is preliminary data.</text>
</comment>
<dbReference type="OrthoDB" id="581894at2"/>
<evidence type="ECO:0000313" key="2">
    <source>
        <dbReference type="EMBL" id="OWW21897.1"/>
    </source>
</evidence>
<accession>A0A254TI65</accession>
<dbReference type="EMBL" id="LSTO01000001">
    <property type="protein sequence ID" value="OWW21897.1"/>
    <property type="molecule type" value="Genomic_DNA"/>
</dbReference>
<reference evidence="2 3" key="1">
    <citation type="submission" date="2016-02" db="EMBL/GenBank/DDBJ databases">
        <authorList>
            <person name="Wen L."/>
            <person name="He K."/>
            <person name="Yang H."/>
        </authorList>
    </citation>
    <scope>NUCLEOTIDE SEQUENCE [LARGE SCALE GENOMIC DNA]</scope>
    <source>
        <strain evidence="2 3">TSA40</strain>
    </source>
</reference>
<dbReference type="RefSeq" id="WP_088708733.1">
    <property type="nucleotide sequence ID" value="NZ_LSTO01000001.1"/>
</dbReference>